<protein>
    <submittedName>
        <fullName evidence="1">Uncharacterized protein</fullName>
    </submittedName>
</protein>
<dbReference type="InParanoid" id="M1CMY2"/>
<organism evidence="1 2">
    <name type="scientific">Solanum tuberosum</name>
    <name type="common">Potato</name>
    <dbReference type="NCBI Taxonomy" id="4113"/>
    <lineage>
        <taxon>Eukaryota</taxon>
        <taxon>Viridiplantae</taxon>
        <taxon>Streptophyta</taxon>
        <taxon>Embryophyta</taxon>
        <taxon>Tracheophyta</taxon>
        <taxon>Spermatophyta</taxon>
        <taxon>Magnoliopsida</taxon>
        <taxon>eudicotyledons</taxon>
        <taxon>Gunneridae</taxon>
        <taxon>Pentapetalae</taxon>
        <taxon>asterids</taxon>
        <taxon>lamiids</taxon>
        <taxon>Solanales</taxon>
        <taxon>Solanaceae</taxon>
        <taxon>Solanoideae</taxon>
        <taxon>Solaneae</taxon>
        <taxon>Solanum</taxon>
    </lineage>
</organism>
<dbReference type="Proteomes" id="UP000011115">
    <property type="component" value="Unassembled WGS sequence"/>
</dbReference>
<proteinExistence type="predicted"/>
<dbReference type="AlphaFoldDB" id="M1CMY2"/>
<dbReference type="PaxDb" id="4113-PGSC0003DMT400070908"/>
<reference evidence="1" key="2">
    <citation type="submission" date="2015-06" db="UniProtKB">
        <authorList>
            <consortium name="EnsemblPlants"/>
        </authorList>
    </citation>
    <scope>IDENTIFICATION</scope>
    <source>
        <strain evidence="1">DM1-3 516 R44</strain>
    </source>
</reference>
<dbReference type="EnsemblPlants" id="PGSC0003DMT400070908">
    <property type="protein sequence ID" value="PGSC0003DMT400070908"/>
    <property type="gene ID" value="PGSC0003DMG400027571"/>
</dbReference>
<accession>M1CMY2</accession>
<reference evidence="2" key="1">
    <citation type="journal article" date="2011" name="Nature">
        <title>Genome sequence and analysis of the tuber crop potato.</title>
        <authorList>
            <consortium name="The Potato Genome Sequencing Consortium"/>
        </authorList>
    </citation>
    <scope>NUCLEOTIDE SEQUENCE [LARGE SCALE GENOMIC DNA]</scope>
    <source>
        <strain evidence="2">cv. DM1-3 516 R44</strain>
    </source>
</reference>
<evidence type="ECO:0000313" key="1">
    <source>
        <dbReference type="EnsemblPlants" id="PGSC0003DMT400070908"/>
    </source>
</evidence>
<dbReference type="eggNOG" id="ENOG502T2D0">
    <property type="taxonomic scope" value="Eukaryota"/>
</dbReference>
<sequence>MIREEIIDFYQNLYKENEHWRPQFSPTDQATLNEEDNVMLQSQFGEQEIKECVFACAGDKALGPDGFTMAFFIQCWEVVKTDVIATIQNFHSQVSRT</sequence>
<dbReference type="HOGENOM" id="CLU_2350787_0_0_1"/>
<keyword evidence="2" id="KW-1185">Reference proteome</keyword>
<name>M1CMY2_SOLTU</name>
<evidence type="ECO:0000313" key="2">
    <source>
        <dbReference type="Proteomes" id="UP000011115"/>
    </source>
</evidence>
<dbReference type="Gramene" id="PGSC0003DMT400070908">
    <property type="protein sequence ID" value="PGSC0003DMT400070908"/>
    <property type="gene ID" value="PGSC0003DMG400027571"/>
</dbReference>